<protein>
    <recommendedName>
        <fullName evidence="3">PDZ domain-containing protein</fullName>
    </recommendedName>
</protein>
<keyword evidence="2" id="KW-1185">Reference proteome</keyword>
<dbReference type="AlphaFoldDB" id="A0A811L5M9"/>
<proteinExistence type="predicted"/>
<dbReference type="Proteomes" id="UP000783686">
    <property type="component" value="Unassembled WGS sequence"/>
</dbReference>
<dbReference type="OrthoDB" id="5875207at2759"/>
<evidence type="ECO:0000313" key="2">
    <source>
        <dbReference type="Proteomes" id="UP000614601"/>
    </source>
</evidence>
<gene>
    <name evidence="1" type="ORF">BOKJ2_LOCUS10310</name>
</gene>
<evidence type="ECO:0008006" key="3">
    <source>
        <dbReference type="Google" id="ProtNLM"/>
    </source>
</evidence>
<organism evidence="1 2">
    <name type="scientific">Bursaphelenchus okinawaensis</name>
    <dbReference type="NCBI Taxonomy" id="465554"/>
    <lineage>
        <taxon>Eukaryota</taxon>
        <taxon>Metazoa</taxon>
        <taxon>Ecdysozoa</taxon>
        <taxon>Nematoda</taxon>
        <taxon>Chromadorea</taxon>
        <taxon>Rhabditida</taxon>
        <taxon>Tylenchina</taxon>
        <taxon>Tylenchomorpha</taxon>
        <taxon>Aphelenchoidea</taxon>
        <taxon>Aphelenchoididae</taxon>
        <taxon>Bursaphelenchus</taxon>
    </lineage>
</organism>
<dbReference type="Proteomes" id="UP000614601">
    <property type="component" value="Unassembled WGS sequence"/>
</dbReference>
<name>A0A811L5M9_9BILA</name>
<dbReference type="InterPro" id="IPR040264">
    <property type="entry name" value="T15H9.4-like"/>
</dbReference>
<dbReference type="InterPro" id="IPR036034">
    <property type="entry name" value="PDZ_sf"/>
</dbReference>
<evidence type="ECO:0000313" key="1">
    <source>
        <dbReference type="EMBL" id="CAD5223540.1"/>
    </source>
</evidence>
<dbReference type="EMBL" id="CAJFCW020000005">
    <property type="protein sequence ID" value="CAG9118167.1"/>
    <property type="molecule type" value="Genomic_DNA"/>
</dbReference>
<reference evidence="1" key="1">
    <citation type="submission" date="2020-09" db="EMBL/GenBank/DDBJ databases">
        <authorList>
            <person name="Kikuchi T."/>
        </authorList>
    </citation>
    <scope>NUCLEOTIDE SEQUENCE</scope>
    <source>
        <strain evidence="1">SH1</strain>
    </source>
</reference>
<comment type="caution">
    <text evidence="1">The sequence shown here is derived from an EMBL/GenBank/DDBJ whole genome shotgun (WGS) entry which is preliminary data.</text>
</comment>
<sequence length="330" mass="36272">MGRRSSCSSQSTKSVDNDKKVKCAPYGKVLPKKMVEDVTVTFQVDPGQSCGVTLNTKTMIVTKLEMEGAGVTRIEFGDVLLTLNGESLWKGSKANFSKFTNLYKKLAAKGLTCEVTLLRPVNVLPLDTKRLPMDQRREGFSYKLAVLYHIEGRPLSLHVGTTDNKVYVLDLHEFTCAARCLELGDAILDVDGETVSNSAEVAEKVTERAQKKPFVTFLIEQAEGPIQKAQVRQILMFYKGNQTEVDPPMAPDVVDICNGQLEKLKKCDPKPKKSILKGSEEPGGHVSFEETVSAHSIVSERNIKLMVPIPAATPVVNNYQSLAALDKGKN</sequence>
<dbReference type="PANTHER" id="PTHR31327">
    <property type="entry name" value="SPERM MEIOSIS PDZ DOMAIN CONTAINING PROTEINS-RELATED"/>
    <property type="match status" value="1"/>
</dbReference>
<dbReference type="EMBL" id="CAJFDH010000005">
    <property type="protein sequence ID" value="CAD5223540.1"/>
    <property type="molecule type" value="Genomic_DNA"/>
</dbReference>
<dbReference type="SUPFAM" id="SSF50156">
    <property type="entry name" value="PDZ domain-like"/>
    <property type="match status" value="1"/>
</dbReference>
<accession>A0A811L5M9</accession>